<gene>
    <name evidence="2" type="ORF">TCDM_07508</name>
</gene>
<dbReference type="EMBL" id="AYLP01000090">
    <property type="protein sequence ID" value="ESS64449.1"/>
    <property type="molecule type" value="Genomic_DNA"/>
</dbReference>
<name>V5B9V6_TRYCR</name>
<proteinExistence type="predicted"/>
<evidence type="ECO:0000313" key="3">
    <source>
        <dbReference type="Proteomes" id="UP000017861"/>
    </source>
</evidence>
<comment type="caution">
    <text evidence="2">The sequence shown here is derived from an EMBL/GenBank/DDBJ whole genome shotgun (WGS) entry which is preliminary data.</text>
</comment>
<protein>
    <submittedName>
        <fullName evidence="2">Uncharacterized protein</fullName>
    </submittedName>
</protein>
<feature type="region of interest" description="Disordered" evidence="1">
    <location>
        <begin position="28"/>
        <end position="74"/>
    </location>
</feature>
<dbReference type="AlphaFoldDB" id="V5B9V6"/>
<dbReference type="VEuPathDB" id="TriTrypDB:TCDM_07508"/>
<dbReference type="Proteomes" id="UP000017861">
    <property type="component" value="Unassembled WGS sequence"/>
</dbReference>
<accession>V5B9V6</accession>
<feature type="compositionally biased region" description="Basic and acidic residues" evidence="1">
    <location>
        <begin position="49"/>
        <end position="68"/>
    </location>
</feature>
<organism evidence="2 3">
    <name type="scientific">Trypanosoma cruzi Dm28c</name>
    <dbReference type="NCBI Taxonomy" id="1416333"/>
    <lineage>
        <taxon>Eukaryota</taxon>
        <taxon>Discoba</taxon>
        <taxon>Euglenozoa</taxon>
        <taxon>Kinetoplastea</taxon>
        <taxon>Metakinetoplastina</taxon>
        <taxon>Trypanosomatida</taxon>
        <taxon>Trypanosomatidae</taxon>
        <taxon>Trypanosoma</taxon>
        <taxon>Schizotrypanum</taxon>
    </lineage>
</organism>
<evidence type="ECO:0000256" key="1">
    <source>
        <dbReference type="SAM" id="MobiDB-lite"/>
    </source>
</evidence>
<evidence type="ECO:0000313" key="2">
    <source>
        <dbReference type="EMBL" id="ESS64449.1"/>
    </source>
</evidence>
<reference evidence="2 3" key="1">
    <citation type="journal article" date="2014" name="Genome Announc.">
        <title>Trypanosoma cruzi Clone Dm28c Draft Genome Sequence.</title>
        <authorList>
            <person name="Grisard E.C."/>
            <person name="Teixeira S.M."/>
            <person name="de Almeida L.G."/>
            <person name="Stoco P.H."/>
            <person name="Gerber A.L."/>
            <person name="Talavera-Lopez C."/>
            <person name="Lima O.C."/>
            <person name="Andersson B."/>
            <person name="de Vasconcelos A.T."/>
        </authorList>
    </citation>
    <scope>NUCLEOTIDE SEQUENCE [LARGE SCALE GENOMIC DNA]</scope>
    <source>
        <strain evidence="2 3">Dm28c</strain>
    </source>
</reference>
<sequence length="210" mass="23844">MREERNKGKRRVRKKKIALDQYCVRIRPTQRSNRRPLRRPYTQHAQRLHQRDNTSIRRRENVQHRRTESSPAATLPPRGVFGLLSSFCRNLCVIGHSTATTDTAPVPGAGVSHSALPADHTMWHNRTATPIVMRSPEAEMQRVMRTNLLSLLSFRDTRKQACRRCDHYGSSIRTATGQGSYCQLTASGSPCPPLLSRRPTTTPALPTERI</sequence>